<dbReference type="InterPro" id="IPR051464">
    <property type="entry name" value="Peptidase_M42_aminopept"/>
</dbReference>
<protein>
    <submittedName>
        <fullName evidence="9">Peptidase M42 family protein</fullName>
    </submittedName>
</protein>
<keyword evidence="2" id="KW-0031">Aminopeptidase</keyword>
<dbReference type="PATRIC" id="fig|797114.5.peg.2419"/>
<proteinExistence type="inferred from homology"/>
<keyword evidence="5" id="KW-0378">Hydrolase</keyword>
<evidence type="ECO:0000256" key="6">
    <source>
        <dbReference type="PIRNR" id="PIRNR001123"/>
    </source>
</evidence>
<dbReference type="SUPFAM" id="SSF101821">
    <property type="entry name" value="Aminopeptidase/glucanase lid domain"/>
    <property type="match status" value="1"/>
</dbReference>
<evidence type="ECO:0000256" key="3">
    <source>
        <dbReference type="ARBA" id="ARBA00022670"/>
    </source>
</evidence>
<evidence type="ECO:0000313" key="10">
    <source>
        <dbReference type="Proteomes" id="UP000011626"/>
    </source>
</evidence>
<dbReference type="Proteomes" id="UP000011626">
    <property type="component" value="Unassembled WGS sequence"/>
</dbReference>
<feature type="binding site" evidence="8">
    <location>
        <position position="320"/>
    </location>
    <ligand>
        <name>Zn(2+)</name>
        <dbReference type="ChEBI" id="CHEBI:29105"/>
        <label>2</label>
    </ligand>
</feature>
<dbReference type="Pfam" id="PF05343">
    <property type="entry name" value="Peptidase_M42"/>
    <property type="match status" value="1"/>
</dbReference>
<evidence type="ECO:0000313" key="9">
    <source>
        <dbReference type="EMBL" id="ELZ24942.1"/>
    </source>
</evidence>
<evidence type="ECO:0000256" key="2">
    <source>
        <dbReference type="ARBA" id="ARBA00022438"/>
    </source>
</evidence>
<dbReference type="InterPro" id="IPR008007">
    <property type="entry name" value="Peptidase_M42"/>
</dbReference>
<feature type="binding site" evidence="8">
    <location>
        <position position="211"/>
    </location>
    <ligand>
        <name>Zn(2+)</name>
        <dbReference type="ChEBI" id="CHEBI:29105"/>
        <label>2</label>
    </ligand>
</feature>
<sequence>MEREHRAFLEDLLSTASPSGYEVPGQRVWAEYVEDLADEVRVDEYGNAVAVHEGSDDVDTSVAFAGHGDEIGFIVREVTDDGFLTIGRVGGSDKTVTQGQHVTVHTDDGPVEGVVGQTAIHLRDRDDDSAPDISELCVDVGVEDGETAEELVEVGDPVTFAQRVRELEDGRLTARGMDNRVGIWAAAEGLRRAVEAGADATVYAVSTVQEEVGLQGAEMVGFDLDPDAVIACDVTHATDSPGVPGKKSTGVELGEGPVVARGSANHPALVEAVRGVAEEADIAVQLQATGSRTGTDADAFYTARGGTPALNLGLPNRYMHTPVEVIDAADLDAMADLLGAVGAAADSHAPFGVDI</sequence>
<comment type="similarity">
    <text evidence="1 6">Belongs to the peptidase M42 family.</text>
</comment>
<dbReference type="GO" id="GO:0004177">
    <property type="term" value="F:aminopeptidase activity"/>
    <property type="evidence" value="ECO:0007669"/>
    <property type="project" value="UniProtKB-UniRule"/>
</dbReference>
<dbReference type="AlphaFoldDB" id="M0CRC6"/>
<keyword evidence="10" id="KW-1185">Reference proteome</keyword>
<dbReference type="GO" id="GO:0046872">
    <property type="term" value="F:metal ion binding"/>
    <property type="evidence" value="ECO:0007669"/>
    <property type="project" value="UniProtKB-UniRule"/>
</dbReference>
<organism evidence="9 10">
    <name type="scientific">Halosimplex carlsbadense 2-9-1</name>
    <dbReference type="NCBI Taxonomy" id="797114"/>
    <lineage>
        <taxon>Archaea</taxon>
        <taxon>Methanobacteriati</taxon>
        <taxon>Methanobacteriota</taxon>
        <taxon>Stenosarchaea group</taxon>
        <taxon>Halobacteria</taxon>
        <taxon>Halobacteriales</taxon>
        <taxon>Haloarculaceae</taxon>
        <taxon>Halosimplex</taxon>
    </lineage>
</organism>
<dbReference type="eggNOG" id="arCOG01518">
    <property type="taxonomic scope" value="Archaea"/>
</dbReference>
<dbReference type="EMBL" id="AOIU01000028">
    <property type="protein sequence ID" value="ELZ24942.1"/>
    <property type="molecule type" value="Genomic_DNA"/>
</dbReference>
<gene>
    <name evidence="9" type="ORF">C475_11915</name>
</gene>
<comment type="caution">
    <text evidence="9">The sequence shown here is derived from an EMBL/GenBank/DDBJ whole genome shotgun (WGS) entry which is preliminary data.</text>
</comment>
<keyword evidence="4 8" id="KW-0479">Metal-binding</keyword>
<dbReference type="Gene3D" id="3.40.630.10">
    <property type="entry name" value="Zn peptidases"/>
    <property type="match status" value="1"/>
</dbReference>
<keyword evidence="3" id="KW-0645">Protease</keyword>
<dbReference type="STRING" id="797114.C475_11915"/>
<evidence type="ECO:0000256" key="5">
    <source>
        <dbReference type="ARBA" id="ARBA00022801"/>
    </source>
</evidence>
<evidence type="ECO:0000256" key="8">
    <source>
        <dbReference type="PIRSR" id="PIRSR001123-2"/>
    </source>
</evidence>
<dbReference type="Gene3D" id="2.40.30.40">
    <property type="entry name" value="Peptidase M42, domain 2"/>
    <property type="match status" value="1"/>
</dbReference>
<feature type="binding site" evidence="8">
    <location>
        <position position="178"/>
    </location>
    <ligand>
        <name>Zn(2+)</name>
        <dbReference type="ChEBI" id="CHEBI:29105"/>
        <label>1</label>
    </ligand>
</feature>
<evidence type="ECO:0000256" key="7">
    <source>
        <dbReference type="PIRSR" id="PIRSR001123-1"/>
    </source>
</evidence>
<name>M0CRC6_9EURY</name>
<dbReference type="InterPro" id="IPR023367">
    <property type="entry name" value="Peptidase_M42_dom2"/>
</dbReference>
<dbReference type="GO" id="GO:0006508">
    <property type="term" value="P:proteolysis"/>
    <property type="evidence" value="ECO:0007669"/>
    <property type="project" value="UniProtKB-KW"/>
</dbReference>
<evidence type="ECO:0000256" key="4">
    <source>
        <dbReference type="ARBA" id="ARBA00022723"/>
    </source>
</evidence>
<evidence type="ECO:0000256" key="1">
    <source>
        <dbReference type="ARBA" id="ARBA00006272"/>
    </source>
</evidence>
<dbReference type="RefSeq" id="WP_006884057.1">
    <property type="nucleotide sequence ID" value="NZ_AOIU01000028.1"/>
</dbReference>
<dbReference type="OrthoDB" id="30642at2157"/>
<reference evidence="9 10" key="1">
    <citation type="journal article" date="2014" name="PLoS Genet.">
        <title>Phylogenetically driven sequencing of extremely halophilic archaea reveals strategies for static and dynamic osmo-response.</title>
        <authorList>
            <person name="Becker E.A."/>
            <person name="Seitzer P.M."/>
            <person name="Tritt A."/>
            <person name="Larsen D."/>
            <person name="Krusor M."/>
            <person name="Yao A.I."/>
            <person name="Wu D."/>
            <person name="Madern D."/>
            <person name="Eisen J.A."/>
            <person name="Darling A.E."/>
            <person name="Facciotti M.T."/>
        </authorList>
    </citation>
    <scope>NUCLEOTIDE SEQUENCE [LARGE SCALE GENOMIC DNA]</scope>
    <source>
        <strain evidence="9 10">2-9-1</strain>
    </source>
</reference>
<dbReference type="PANTHER" id="PTHR32481">
    <property type="entry name" value="AMINOPEPTIDASE"/>
    <property type="match status" value="1"/>
</dbReference>
<dbReference type="SUPFAM" id="SSF53187">
    <property type="entry name" value="Zn-dependent exopeptidases"/>
    <property type="match status" value="1"/>
</dbReference>
<feature type="binding site" evidence="8">
    <location>
        <position position="178"/>
    </location>
    <ligand>
        <name>Zn(2+)</name>
        <dbReference type="ChEBI" id="CHEBI:29105"/>
        <label>2</label>
    </ligand>
</feature>
<feature type="binding site" evidence="8">
    <location>
        <position position="233"/>
    </location>
    <ligand>
        <name>Zn(2+)</name>
        <dbReference type="ChEBI" id="CHEBI:29105"/>
        <label>1</label>
    </ligand>
</feature>
<dbReference type="PIRSF" id="PIRSF001123">
    <property type="entry name" value="PepA_GA"/>
    <property type="match status" value="1"/>
</dbReference>
<comment type="cofactor">
    <cofactor evidence="8">
        <name>a divalent metal cation</name>
        <dbReference type="ChEBI" id="CHEBI:60240"/>
    </cofactor>
    <text evidence="8">Binds 2 divalent metal cations per subunit.</text>
</comment>
<feature type="binding site" evidence="8">
    <location>
        <position position="67"/>
    </location>
    <ligand>
        <name>Zn(2+)</name>
        <dbReference type="ChEBI" id="CHEBI:29105"/>
        <label>1</label>
    </ligand>
</feature>
<accession>M0CRC6</accession>
<dbReference type="MEROPS" id="M42.005"/>
<dbReference type="PANTHER" id="PTHR32481:SF0">
    <property type="entry name" value="AMINOPEPTIDASE YPDE-RELATED"/>
    <property type="match status" value="1"/>
</dbReference>
<feature type="active site" description="Proton acceptor" evidence="7">
    <location>
        <position position="210"/>
    </location>
</feature>